<dbReference type="Gene3D" id="3.30.450.20">
    <property type="entry name" value="PAS domain"/>
    <property type="match status" value="3"/>
</dbReference>
<dbReference type="Pfam" id="PF08447">
    <property type="entry name" value="PAS_3"/>
    <property type="match status" value="1"/>
</dbReference>
<comment type="catalytic activity">
    <reaction evidence="1">
        <text>ATP + protein L-histidine = ADP + protein N-phospho-L-histidine.</text>
        <dbReference type="EC" id="2.7.13.3"/>
    </reaction>
</comment>
<dbReference type="InterPro" id="IPR005467">
    <property type="entry name" value="His_kinase_dom"/>
</dbReference>
<keyword evidence="13" id="KW-1185">Reference proteome</keyword>
<evidence type="ECO:0000256" key="3">
    <source>
        <dbReference type="ARBA" id="ARBA00022553"/>
    </source>
</evidence>
<dbReference type="InterPro" id="IPR029016">
    <property type="entry name" value="GAF-like_dom_sf"/>
</dbReference>
<evidence type="ECO:0000259" key="9">
    <source>
        <dbReference type="PROSITE" id="PS50110"/>
    </source>
</evidence>
<feature type="domain" description="PAS" evidence="10">
    <location>
        <begin position="435"/>
        <end position="506"/>
    </location>
</feature>
<dbReference type="InterPro" id="IPR004358">
    <property type="entry name" value="Sig_transdc_His_kin-like_C"/>
</dbReference>
<dbReference type="InterPro" id="IPR000014">
    <property type="entry name" value="PAS"/>
</dbReference>
<dbReference type="Pfam" id="PF00072">
    <property type="entry name" value="Response_reg"/>
    <property type="match status" value="1"/>
</dbReference>
<feature type="domain" description="Histidine kinase" evidence="8">
    <location>
        <begin position="599"/>
        <end position="823"/>
    </location>
</feature>
<evidence type="ECO:0000256" key="1">
    <source>
        <dbReference type="ARBA" id="ARBA00000085"/>
    </source>
</evidence>
<dbReference type="SUPFAM" id="SSF52172">
    <property type="entry name" value="CheY-like"/>
    <property type="match status" value="1"/>
</dbReference>
<dbReference type="EC" id="2.7.13.3" evidence="2"/>
<dbReference type="InterPro" id="IPR011006">
    <property type="entry name" value="CheY-like_superfamily"/>
</dbReference>
<feature type="domain" description="Response regulatory" evidence="9">
    <location>
        <begin position="846"/>
        <end position="962"/>
    </location>
</feature>
<dbReference type="Gene3D" id="3.30.565.10">
    <property type="entry name" value="Histidine kinase-like ATPase, C-terminal domain"/>
    <property type="match status" value="1"/>
</dbReference>
<dbReference type="InterPro" id="IPR035965">
    <property type="entry name" value="PAS-like_dom_sf"/>
</dbReference>
<dbReference type="PANTHER" id="PTHR43065:SF42">
    <property type="entry name" value="TWO-COMPONENT SENSOR PPRA"/>
    <property type="match status" value="1"/>
</dbReference>
<dbReference type="InterPro" id="IPR003594">
    <property type="entry name" value="HATPase_dom"/>
</dbReference>
<dbReference type="Pfam" id="PF01590">
    <property type="entry name" value="GAF"/>
    <property type="match status" value="1"/>
</dbReference>
<dbReference type="NCBIfam" id="TIGR00229">
    <property type="entry name" value="sensory_box"/>
    <property type="match status" value="1"/>
</dbReference>
<dbReference type="SMART" id="SM00091">
    <property type="entry name" value="PAS"/>
    <property type="match status" value="2"/>
</dbReference>
<dbReference type="Gene3D" id="3.40.50.2300">
    <property type="match status" value="1"/>
</dbReference>
<dbReference type="Pfam" id="PF00512">
    <property type="entry name" value="HisKA"/>
    <property type="match status" value="1"/>
</dbReference>
<keyword evidence="7" id="KW-0175">Coiled coil</keyword>
<evidence type="ECO:0000259" key="8">
    <source>
        <dbReference type="PROSITE" id="PS50109"/>
    </source>
</evidence>
<dbReference type="CDD" id="cd16919">
    <property type="entry name" value="HATPase_CckA-like"/>
    <property type="match status" value="1"/>
</dbReference>
<evidence type="ECO:0000256" key="6">
    <source>
        <dbReference type="PROSITE-ProRule" id="PRU00169"/>
    </source>
</evidence>
<dbReference type="PRINTS" id="PR00344">
    <property type="entry name" value="BCTRLSENSOR"/>
</dbReference>
<dbReference type="SUPFAM" id="SSF55781">
    <property type="entry name" value="GAF domain-like"/>
    <property type="match status" value="1"/>
</dbReference>
<comment type="caution">
    <text evidence="12">The sequence shown here is derived from an EMBL/GenBank/DDBJ whole genome shotgun (WGS) entry which is preliminary data.</text>
</comment>
<evidence type="ECO:0000259" key="10">
    <source>
        <dbReference type="PROSITE" id="PS50112"/>
    </source>
</evidence>
<dbReference type="SMART" id="SM00388">
    <property type="entry name" value="HisKA"/>
    <property type="match status" value="1"/>
</dbReference>
<dbReference type="PANTHER" id="PTHR43065">
    <property type="entry name" value="SENSOR HISTIDINE KINASE"/>
    <property type="match status" value="1"/>
</dbReference>
<dbReference type="InterPro" id="IPR036097">
    <property type="entry name" value="HisK_dim/P_sf"/>
</dbReference>
<dbReference type="EMBL" id="JAMYEC010000002">
    <property type="protein sequence ID" value="MDX2334180.1"/>
    <property type="molecule type" value="Genomic_DNA"/>
</dbReference>
<dbReference type="PROSITE" id="PS50110">
    <property type="entry name" value="RESPONSE_REGULATORY"/>
    <property type="match status" value="1"/>
</dbReference>
<keyword evidence="3 6" id="KW-0597">Phosphoprotein</keyword>
<proteinExistence type="predicted"/>
<dbReference type="Pfam" id="PF02518">
    <property type="entry name" value="HATPase_c"/>
    <property type="match status" value="1"/>
</dbReference>
<dbReference type="InterPro" id="IPR036890">
    <property type="entry name" value="HATPase_C_sf"/>
</dbReference>
<evidence type="ECO:0000256" key="4">
    <source>
        <dbReference type="ARBA" id="ARBA00022679"/>
    </source>
</evidence>
<dbReference type="SMART" id="SM00448">
    <property type="entry name" value="REC"/>
    <property type="match status" value="1"/>
</dbReference>
<sequence>MSNTGSDHALSIGINRSQLAQMFAHAPGFMALVTGPDHRFELTNPNYQKVIGHREVIGRTVGEVLTDAVAQGYLDLLDQVYRSGEAHRADSALYAVQAEPGGEVVDRYVDFVFQPLKEDGRVWGIFIQGMDVSDRHRADQALALSEARYGALFAAMATGFCVIEMKFDAADRPVDYRIVEGNKAFEEMTGLVDPYGKWVSEIAPGLEQHWFDLYGGVARTGEPVRFENPADIFGRWYDVQALRIGQPGAWQVAILFNNITERKQSETRQNALLELNDAIRDLTDAGDIAQASAQVLARTMGVSRAGYGTVDTAAETITIARDFNQPGVSSIAGVLSFRDYGSYIEDIKRGETVAIDDVAHDPRTADTAEALRAISAGSFVNMPLMEQGRVVAMVFVNHATPRHYTDSDLRLMRDVAERVRTATERARSEAALRDSEAQFRVFAQATPIQIWASWADGSLYWFNPQVYAYSGLAEGALDGTTGWGNIVHPDDLDWASERWVQALASGQVYENEFRIRRHDGVYRTFMVRAEPVHDEEGRILRWVGSNTDIEDLRRQSAELARFNETLEEQVAERTSALMQAEEALRQSQKMEAVGQLTGGIAHDFNNLLAGISGSLELITNRIAQGRHAEVERFTVAAQGAAKRAAALTHRLLAFSRRQTLDPKPTDPNRLIRGMEDLVRRTTGPGIEVEVVAGAGLWPVLIDAHQLENAVLNLCINARDAMPSGGRLTIETGNRWIDARTAKAQDLEPGQYVSICVSDTGTGMAPEVAARAFEPFFTTKPLGEGTGLGLSMIYGFVRQSGGQVRIYSEAGEGAMICLYLPRHFGEVDDADLIPEVEQAPRAQAGETVMVVDDEPTVRMLVAEILHELGYQCIEASDGVAGLKLLQSGARIDLLVTDVGLPGGMNGRQMADAARIDRPDLKVLFITGYAENAVVGNGHLDPGMHVMTKPFAMEALGSRIRELIEAS</sequence>
<dbReference type="PROSITE" id="PS50109">
    <property type="entry name" value="HIS_KIN"/>
    <property type="match status" value="1"/>
</dbReference>
<dbReference type="InterPro" id="IPR013655">
    <property type="entry name" value="PAS_fold_3"/>
</dbReference>
<dbReference type="SUPFAM" id="SSF55785">
    <property type="entry name" value="PYP-like sensor domain (PAS domain)"/>
    <property type="match status" value="3"/>
</dbReference>
<evidence type="ECO:0000256" key="2">
    <source>
        <dbReference type="ARBA" id="ARBA00012438"/>
    </source>
</evidence>
<evidence type="ECO:0000256" key="7">
    <source>
        <dbReference type="SAM" id="Coils"/>
    </source>
</evidence>
<gene>
    <name evidence="12" type="ORF">NJD11_04405</name>
</gene>
<dbReference type="InterPro" id="IPR003661">
    <property type="entry name" value="HisK_dim/P_dom"/>
</dbReference>
<organism evidence="12 13">
    <name type="scientific">Brevundimonas vesicularis</name>
    <name type="common">Pseudomonas vesicularis</name>
    <dbReference type="NCBI Taxonomy" id="41276"/>
    <lineage>
        <taxon>Bacteria</taxon>
        <taxon>Pseudomonadati</taxon>
        <taxon>Pseudomonadota</taxon>
        <taxon>Alphaproteobacteria</taxon>
        <taxon>Caulobacterales</taxon>
        <taxon>Caulobacteraceae</taxon>
        <taxon>Brevundimonas</taxon>
    </lineage>
</organism>
<dbReference type="InterPro" id="IPR001610">
    <property type="entry name" value="PAC"/>
</dbReference>
<dbReference type="SUPFAM" id="SSF55874">
    <property type="entry name" value="ATPase domain of HSP90 chaperone/DNA topoisomerase II/histidine kinase"/>
    <property type="match status" value="1"/>
</dbReference>
<dbReference type="SMART" id="SM00086">
    <property type="entry name" value="PAC"/>
    <property type="match status" value="1"/>
</dbReference>
<dbReference type="CDD" id="cd18161">
    <property type="entry name" value="REC_hyHK_blue-like"/>
    <property type="match status" value="1"/>
</dbReference>
<dbReference type="SMART" id="SM00387">
    <property type="entry name" value="HATPase_c"/>
    <property type="match status" value="1"/>
</dbReference>
<dbReference type="PROSITE" id="PS50113">
    <property type="entry name" value="PAC"/>
    <property type="match status" value="1"/>
</dbReference>
<evidence type="ECO:0000313" key="13">
    <source>
        <dbReference type="Proteomes" id="UP001272940"/>
    </source>
</evidence>
<feature type="coiled-coil region" evidence="7">
    <location>
        <begin position="549"/>
        <end position="583"/>
    </location>
</feature>
<dbReference type="SMART" id="SM00065">
    <property type="entry name" value="GAF"/>
    <property type="match status" value="1"/>
</dbReference>
<dbReference type="InterPro" id="IPR001789">
    <property type="entry name" value="Sig_transdc_resp-reg_receiver"/>
</dbReference>
<dbReference type="CDD" id="cd00130">
    <property type="entry name" value="PAS"/>
    <property type="match status" value="1"/>
</dbReference>
<dbReference type="Proteomes" id="UP001272940">
    <property type="component" value="Unassembled WGS sequence"/>
</dbReference>
<feature type="domain" description="PAC" evidence="11">
    <location>
        <begin position="509"/>
        <end position="561"/>
    </location>
</feature>
<dbReference type="SUPFAM" id="SSF47384">
    <property type="entry name" value="Homodimeric domain of signal transducing histidine kinase"/>
    <property type="match status" value="1"/>
</dbReference>
<protein>
    <recommendedName>
        <fullName evidence="2">histidine kinase</fullName>
        <ecNumber evidence="2">2.7.13.3</ecNumber>
    </recommendedName>
</protein>
<keyword evidence="4" id="KW-0808">Transferase</keyword>
<reference evidence="12 13" key="1">
    <citation type="journal article" date="2023" name="FEMS Microbes">
        <title>Whole genomes of deep-sea sponge-associated bacteria exhibit high novel natural product potential.</title>
        <authorList>
            <person name="Hesketh-Best P.J."/>
            <person name="January G.G."/>
            <person name="Koch M.J."/>
            <person name="Warburton P.J."/>
            <person name="Howell K.L."/>
            <person name="Upton M."/>
        </authorList>
    </citation>
    <scope>NUCLEOTIDE SEQUENCE [LARGE SCALE GENOMIC DNA]</scope>
    <source>
        <strain evidence="12 13">PC206-O</strain>
    </source>
</reference>
<dbReference type="InterPro" id="IPR003018">
    <property type="entry name" value="GAF"/>
</dbReference>
<dbReference type="Pfam" id="PF08448">
    <property type="entry name" value="PAS_4"/>
    <property type="match status" value="1"/>
</dbReference>
<evidence type="ECO:0000259" key="11">
    <source>
        <dbReference type="PROSITE" id="PS50113"/>
    </source>
</evidence>
<dbReference type="Pfam" id="PF13188">
    <property type="entry name" value="PAS_8"/>
    <property type="match status" value="1"/>
</dbReference>
<keyword evidence="5" id="KW-0418">Kinase</keyword>
<dbReference type="PROSITE" id="PS50112">
    <property type="entry name" value="PAS"/>
    <property type="match status" value="1"/>
</dbReference>
<feature type="modified residue" description="4-aspartylphosphate" evidence="6">
    <location>
        <position position="896"/>
    </location>
</feature>
<dbReference type="CDD" id="cd00082">
    <property type="entry name" value="HisKA"/>
    <property type="match status" value="1"/>
</dbReference>
<dbReference type="InterPro" id="IPR000700">
    <property type="entry name" value="PAS-assoc_C"/>
</dbReference>
<dbReference type="InterPro" id="IPR013656">
    <property type="entry name" value="PAS_4"/>
</dbReference>
<evidence type="ECO:0000256" key="5">
    <source>
        <dbReference type="ARBA" id="ARBA00022777"/>
    </source>
</evidence>
<name>A0ABU4KMB8_BREVE</name>
<dbReference type="Gene3D" id="3.30.450.40">
    <property type="match status" value="1"/>
</dbReference>
<dbReference type="Gene3D" id="1.10.287.130">
    <property type="match status" value="1"/>
</dbReference>
<evidence type="ECO:0000313" key="12">
    <source>
        <dbReference type="EMBL" id="MDX2334180.1"/>
    </source>
</evidence>
<dbReference type="RefSeq" id="WP_218015936.1">
    <property type="nucleotide sequence ID" value="NZ_JAMYEC010000002.1"/>
</dbReference>
<accession>A0ABU4KMB8</accession>